<accession>A0A177WCE5</accession>
<gene>
    <name evidence="3" type="ORF">BDEG_21312</name>
</gene>
<evidence type="ECO:0000256" key="1">
    <source>
        <dbReference type="ARBA" id="ARBA00009856"/>
    </source>
</evidence>
<comment type="similarity">
    <text evidence="1">Belongs to the SRR1 family.</text>
</comment>
<sequence>MDQDGFTLVVHRQRSSNKRSHIKNQKKTNANIAAHHSADKEKLLNSTLELPANFQLLIDSQVPDHIKPSIEEFKGPSTELDCVCYGLGSISDSKLAQFQFALLIIMIQELKFNRVYLFEPMLTQAESKFISLQGISIISENENGERKVHQKTLFYMPHCPIMLYNNVIKSNWDTGQYTKLAIIGNSFETYDLNSMGTSLGDKCPFIQSALTQGIVTETLFVDFEPLSHAFNNTALIQFKSFK</sequence>
<dbReference type="eggNOG" id="KOG3131">
    <property type="taxonomic scope" value="Eukaryota"/>
</dbReference>
<reference evidence="3 4" key="1">
    <citation type="submission" date="2006-10" db="EMBL/GenBank/DDBJ databases">
        <title>The Genome Sequence of Batrachochytrium dendrobatidis JEL423.</title>
        <authorList>
            <consortium name="The Broad Institute Genome Sequencing Platform"/>
            <person name="Birren B."/>
            <person name="Lander E."/>
            <person name="Galagan J."/>
            <person name="Cuomo C."/>
            <person name="Devon K."/>
            <person name="Jaffe D."/>
            <person name="Butler J."/>
            <person name="Alvarez P."/>
            <person name="Gnerre S."/>
            <person name="Grabherr M."/>
            <person name="Kleber M."/>
            <person name="Mauceli E."/>
            <person name="Brockman W."/>
            <person name="Young S."/>
            <person name="LaButti K."/>
            <person name="Sykes S."/>
            <person name="DeCaprio D."/>
            <person name="Crawford M."/>
            <person name="Koehrsen M."/>
            <person name="Engels R."/>
            <person name="Montgomery P."/>
            <person name="Pearson M."/>
            <person name="Howarth C."/>
            <person name="Larson L."/>
            <person name="White J."/>
            <person name="O'Leary S."/>
            <person name="Kodira C."/>
            <person name="Zeng Q."/>
            <person name="Yandava C."/>
            <person name="Alvarado L."/>
            <person name="Longcore J."/>
            <person name="James T."/>
        </authorList>
    </citation>
    <scope>NUCLEOTIDE SEQUENCE [LARGE SCALE GENOMIC DNA]</scope>
    <source>
        <strain evidence="3 4">JEL423</strain>
    </source>
</reference>
<dbReference type="Pfam" id="PF07985">
    <property type="entry name" value="SRR1"/>
    <property type="match status" value="1"/>
</dbReference>
<dbReference type="OrthoDB" id="551431at2759"/>
<dbReference type="EMBL" id="DS022300">
    <property type="protein sequence ID" value="OAJ37270.1"/>
    <property type="molecule type" value="Genomic_DNA"/>
</dbReference>
<dbReference type="PANTHER" id="PTHR28626:SF3">
    <property type="entry name" value="SRR1-LIKE PROTEIN"/>
    <property type="match status" value="1"/>
</dbReference>
<reference evidence="3 4" key="2">
    <citation type="submission" date="2016-05" db="EMBL/GenBank/DDBJ databases">
        <title>Lineage-specific infection strategies underlie the spectrum of fungal disease in amphibians.</title>
        <authorList>
            <person name="Cuomo C.A."/>
            <person name="Farrer R.A."/>
            <person name="James T."/>
            <person name="Longcore J."/>
            <person name="Birren B."/>
        </authorList>
    </citation>
    <scope>NUCLEOTIDE SEQUENCE [LARGE SCALE GENOMIC DNA]</scope>
    <source>
        <strain evidence="3 4">JEL423</strain>
    </source>
</reference>
<dbReference type="VEuPathDB" id="FungiDB:BDEG_21312"/>
<dbReference type="PANTHER" id="PTHR28626">
    <property type="entry name" value="SRR1-LIKE PROTEIN"/>
    <property type="match status" value="1"/>
</dbReference>
<evidence type="ECO:0000313" key="4">
    <source>
        <dbReference type="Proteomes" id="UP000077115"/>
    </source>
</evidence>
<dbReference type="AlphaFoldDB" id="A0A177WCE5"/>
<evidence type="ECO:0000259" key="2">
    <source>
        <dbReference type="Pfam" id="PF07985"/>
    </source>
</evidence>
<dbReference type="Proteomes" id="UP000077115">
    <property type="component" value="Unassembled WGS sequence"/>
</dbReference>
<dbReference type="InterPro" id="IPR012942">
    <property type="entry name" value="SRR1-like"/>
</dbReference>
<dbReference type="InterPro" id="IPR040044">
    <property type="entry name" value="SRR1L"/>
</dbReference>
<evidence type="ECO:0000313" key="3">
    <source>
        <dbReference type="EMBL" id="OAJ37270.1"/>
    </source>
</evidence>
<feature type="domain" description="SRR1-like" evidence="2">
    <location>
        <begin position="77"/>
        <end position="235"/>
    </location>
</feature>
<dbReference type="GO" id="GO:0005634">
    <property type="term" value="C:nucleus"/>
    <property type="evidence" value="ECO:0007669"/>
    <property type="project" value="TreeGrafter"/>
</dbReference>
<organism evidence="3 4">
    <name type="scientific">Batrachochytrium dendrobatidis (strain JEL423)</name>
    <dbReference type="NCBI Taxonomy" id="403673"/>
    <lineage>
        <taxon>Eukaryota</taxon>
        <taxon>Fungi</taxon>
        <taxon>Fungi incertae sedis</taxon>
        <taxon>Chytridiomycota</taxon>
        <taxon>Chytridiomycota incertae sedis</taxon>
        <taxon>Chytridiomycetes</taxon>
        <taxon>Rhizophydiales</taxon>
        <taxon>Rhizophydiales incertae sedis</taxon>
        <taxon>Batrachochytrium</taxon>
    </lineage>
</organism>
<protein>
    <recommendedName>
        <fullName evidence="2">SRR1-like domain-containing protein</fullName>
    </recommendedName>
</protein>
<proteinExistence type="inferred from homology"/>
<name>A0A177WCE5_BATDL</name>
<dbReference type="GO" id="GO:0005737">
    <property type="term" value="C:cytoplasm"/>
    <property type="evidence" value="ECO:0007669"/>
    <property type="project" value="TreeGrafter"/>
</dbReference>